<keyword evidence="2" id="KW-1185">Reference proteome</keyword>
<name>A0A1H4GL65_9BURK</name>
<evidence type="ECO:0000313" key="1">
    <source>
        <dbReference type="EMBL" id="SEB10346.1"/>
    </source>
</evidence>
<organism evidence="1 2">
    <name type="scientific">Paraburkholderia sartisoli</name>
    <dbReference type="NCBI Taxonomy" id="83784"/>
    <lineage>
        <taxon>Bacteria</taxon>
        <taxon>Pseudomonadati</taxon>
        <taxon>Pseudomonadota</taxon>
        <taxon>Betaproteobacteria</taxon>
        <taxon>Burkholderiales</taxon>
        <taxon>Burkholderiaceae</taxon>
        <taxon>Paraburkholderia</taxon>
    </lineage>
</organism>
<accession>A0A1H4GL65</accession>
<dbReference type="AlphaFoldDB" id="A0A1H4GL65"/>
<dbReference type="EMBL" id="FNRQ01000006">
    <property type="protein sequence ID" value="SEB10346.1"/>
    <property type="molecule type" value="Genomic_DNA"/>
</dbReference>
<reference evidence="2" key="1">
    <citation type="submission" date="2016-10" db="EMBL/GenBank/DDBJ databases">
        <authorList>
            <person name="Varghese N."/>
            <person name="Submissions S."/>
        </authorList>
    </citation>
    <scope>NUCLEOTIDE SEQUENCE [LARGE SCALE GENOMIC DNA]</scope>
    <source>
        <strain evidence="2">LMG 24000</strain>
    </source>
</reference>
<protein>
    <submittedName>
        <fullName evidence="1">Uncharacterized protein</fullName>
    </submittedName>
</protein>
<evidence type="ECO:0000313" key="2">
    <source>
        <dbReference type="Proteomes" id="UP000198638"/>
    </source>
</evidence>
<dbReference type="STRING" id="83784.SAMN05192564_106128"/>
<proteinExistence type="predicted"/>
<gene>
    <name evidence="1" type="ORF">SAMN05192564_106128</name>
</gene>
<dbReference type="Proteomes" id="UP000198638">
    <property type="component" value="Unassembled WGS sequence"/>
</dbReference>
<sequence>MVRSIFRSTNSRGPGQEWSYKSFTMSRFYYPDVLALRADAAADHRQSANGRQRFLLGRYAGQPVGYMSPDANVEGTSGWIDMYPGLAAVQRANSEYVVQAEDDGRCARETPDVSLNALIQRRSDAQAPPDGRPRAIGI</sequence>